<dbReference type="RefSeq" id="XP_023003402.1">
    <property type="nucleotide sequence ID" value="XM_023147634.1"/>
</dbReference>
<gene>
    <name evidence="4" type="primary">LOC111497022</name>
</gene>
<feature type="domain" description="DUF4378" evidence="2">
    <location>
        <begin position="651"/>
        <end position="767"/>
    </location>
</feature>
<evidence type="ECO:0000313" key="3">
    <source>
        <dbReference type="Proteomes" id="UP000504608"/>
    </source>
</evidence>
<dbReference type="KEGG" id="cmax:111497022"/>
<proteinExistence type="predicted"/>
<name>A0A6J1KMF2_CUCMA</name>
<dbReference type="Proteomes" id="UP000504608">
    <property type="component" value="Unplaced"/>
</dbReference>
<dbReference type="PANTHER" id="PTHR34282">
    <property type="entry name" value="OS01G0228800 PROTEIN-RELATED"/>
    <property type="match status" value="1"/>
</dbReference>
<feature type="compositionally biased region" description="Basic and acidic residues" evidence="1">
    <location>
        <begin position="307"/>
        <end position="320"/>
    </location>
</feature>
<feature type="region of interest" description="Disordered" evidence="1">
    <location>
        <begin position="299"/>
        <end position="337"/>
    </location>
</feature>
<protein>
    <submittedName>
        <fullName evidence="4">Uncharacterized protein LOC111497022</fullName>
    </submittedName>
</protein>
<reference evidence="4" key="1">
    <citation type="submission" date="2025-08" db="UniProtKB">
        <authorList>
            <consortium name="RefSeq"/>
        </authorList>
    </citation>
    <scope>IDENTIFICATION</scope>
    <source>
        <tissue evidence="4">Young leaves</tissue>
    </source>
</reference>
<feature type="region of interest" description="Disordered" evidence="1">
    <location>
        <begin position="421"/>
        <end position="494"/>
    </location>
</feature>
<evidence type="ECO:0000256" key="1">
    <source>
        <dbReference type="SAM" id="MobiDB-lite"/>
    </source>
</evidence>
<feature type="compositionally biased region" description="Basic and acidic residues" evidence="1">
    <location>
        <begin position="431"/>
        <end position="440"/>
    </location>
</feature>
<evidence type="ECO:0000259" key="2">
    <source>
        <dbReference type="Pfam" id="PF14309"/>
    </source>
</evidence>
<dbReference type="AlphaFoldDB" id="A0A6J1KMF2"/>
<accession>A0A6J1KMF2</accession>
<evidence type="ECO:0000313" key="4">
    <source>
        <dbReference type="RefSeq" id="XP_023003402.1"/>
    </source>
</evidence>
<dbReference type="PANTHER" id="PTHR34282:SF2">
    <property type="entry name" value="DUF3741 DOMAIN-CONTAINING PROTEIN"/>
    <property type="match status" value="1"/>
</dbReference>
<dbReference type="OrthoDB" id="1079501at2759"/>
<sequence length="770" mass="87032">MPLDGAKSVVYRSFITCDDPKGVVDCNIIKISKVNSQKLEEKIKTHRTSRNQKRVLISQGEQEEVISKEMRERIHGRSSLPFMEILSSKGVRSESKSKEISKDMLEGTSSLRESLIVLARLQEASNKLVRLKMKYQRSFSCHLEDESSPLEVKKSKLSRHGSSRHGVDEVKKVIRDSLVKRDVTNDVKISEKSCFRDMNSDSGSEIPSTSSSQSSMVNDGVKCCHVSTLAQKNLERNNLIAKLMGLEEISSRSVQTTPKKEFEFDKIFGYRTSPRSKSVVDKEDPEKRTLREILEKVPFNRLTDSNSNKDNKGSKQRSKDVPPIVLIKPKPLPPNELEEHQTHASLKEEAFNQKPMLRRSKKKELRPFNDSADFHEGVLISDKLQRKQEAEGISLKPITQEGIMPRKLRICVVDAKKKAAEKLETSSPMHDMPHEKEPSDKNNLTSTRKLVEKEFAEEKVVSKPQHEEKATSTNPRKNKTHKQRGSIPDSMSGRAVRAISNDRNCQKKEEAVLACSEVNSLTHRVEAKKDDESSDTNESADIPTNQIKVTLMDLITMESETEECDTKIIECCKESPISLSPSSPKLEIDTRVTEVIDPYSHTEKEIESFGQGTNLKALLLRSSSLLCHAGELFDLNLNGRTMLQAASRCNDPDSPNTKPFIDCAIELIEHKSQVANSLLLGYSSNTKTQISIEKLVEEVCNNIDTLTSYHENLHVDTLATVLERDLYCKKLMNGTWGFGWKNGFSRSESEEIVNDTEKLILNELIDEFFK</sequence>
<dbReference type="Pfam" id="PF14309">
    <property type="entry name" value="DUF4378"/>
    <property type="match status" value="1"/>
</dbReference>
<dbReference type="InterPro" id="IPR025486">
    <property type="entry name" value="DUF4378"/>
</dbReference>
<dbReference type="GeneID" id="111497022"/>
<organism evidence="3 4">
    <name type="scientific">Cucurbita maxima</name>
    <name type="common">Pumpkin</name>
    <name type="synonym">Winter squash</name>
    <dbReference type="NCBI Taxonomy" id="3661"/>
    <lineage>
        <taxon>Eukaryota</taxon>
        <taxon>Viridiplantae</taxon>
        <taxon>Streptophyta</taxon>
        <taxon>Embryophyta</taxon>
        <taxon>Tracheophyta</taxon>
        <taxon>Spermatophyta</taxon>
        <taxon>Magnoliopsida</taxon>
        <taxon>eudicotyledons</taxon>
        <taxon>Gunneridae</taxon>
        <taxon>Pentapetalae</taxon>
        <taxon>rosids</taxon>
        <taxon>fabids</taxon>
        <taxon>Cucurbitales</taxon>
        <taxon>Cucurbitaceae</taxon>
        <taxon>Cucurbiteae</taxon>
        <taxon>Cucurbita</taxon>
    </lineage>
</organism>
<feature type="compositionally biased region" description="Basic and acidic residues" evidence="1">
    <location>
        <begin position="449"/>
        <end position="470"/>
    </location>
</feature>
<keyword evidence="3" id="KW-1185">Reference proteome</keyword>